<feature type="domain" description="SCP" evidence="3">
    <location>
        <begin position="192"/>
        <end position="307"/>
    </location>
</feature>
<feature type="signal peptide" evidence="2">
    <location>
        <begin position="1"/>
        <end position="34"/>
    </location>
</feature>
<keyword evidence="2" id="KW-0732">Signal</keyword>
<evidence type="ECO:0000313" key="4">
    <source>
        <dbReference type="EMBL" id="KUK81563.1"/>
    </source>
</evidence>
<dbReference type="PANTHER" id="PTHR31157:SF1">
    <property type="entry name" value="SCP DOMAIN-CONTAINING PROTEIN"/>
    <property type="match status" value="1"/>
</dbReference>
<protein>
    <submittedName>
        <fullName evidence="4">Sporulation uncharacterized protein YkwD</fullName>
    </submittedName>
</protein>
<evidence type="ECO:0000259" key="3">
    <source>
        <dbReference type="Pfam" id="PF00188"/>
    </source>
</evidence>
<dbReference type="PANTHER" id="PTHR31157">
    <property type="entry name" value="SCP DOMAIN-CONTAINING PROTEIN"/>
    <property type="match status" value="1"/>
</dbReference>
<evidence type="ECO:0000313" key="5">
    <source>
        <dbReference type="Proteomes" id="UP000054705"/>
    </source>
</evidence>
<name>A0A101HRA6_9FIRM</name>
<organism evidence="4 5">
    <name type="scientific">Pelotomaculum thermopropionicum</name>
    <dbReference type="NCBI Taxonomy" id="110500"/>
    <lineage>
        <taxon>Bacteria</taxon>
        <taxon>Bacillati</taxon>
        <taxon>Bacillota</taxon>
        <taxon>Clostridia</taxon>
        <taxon>Eubacteriales</taxon>
        <taxon>Desulfotomaculaceae</taxon>
        <taxon>Pelotomaculum</taxon>
    </lineage>
</organism>
<dbReference type="NCBIfam" id="TIGR02909">
    <property type="entry name" value="spore_YkwD"/>
    <property type="match status" value="1"/>
</dbReference>
<dbReference type="SUPFAM" id="SSF55797">
    <property type="entry name" value="PR-1-like"/>
    <property type="match status" value="2"/>
</dbReference>
<feature type="domain" description="SCP" evidence="3">
    <location>
        <begin position="47"/>
        <end position="161"/>
    </location>
</feature>
<dbReference type="InterPro" id="IPR035940">
    <property type="entry name" value="CAP_sf"/>
</dbReference>
<sequence>MQVTAKQKQWLYPVVIMLLLVFMAAFSIAAPANAAGLQINGEEQELVDLVNQARADAGLAPLAVDPLLNCLAKIKAQEMSSAGRLSNYTSMYGSLGNLLKMARVDYVYAGESLVRATSVRSAFTALIHTANFKSKILSQKFEQTGVGIITRGYYKYVVQIYTGNREVTSPEPQPHPQPEPDTGLNADEQKMLDLVNRERINAGLSPLEIDLSLVKLSRMKAQDMIDQGYFSHNSPTYGSPFDMMRTYGIQYRYAGENLAGAPTVYRAHNSLMNSSGHRANILGRNFTGVGIGIVNGGPYGKIFVQLFTG</sequence>
<comment type="caution">
    <text evidence="4">The sequence shown here is derived from an EMBL/GenBank/DDBJ whole genome shotgun (WGS) entry which is preliminary data.</text>
</comment>
<feature type="region of interest" description="Disordered" evidence="1">
    <location>
        <begin position="166"/>
        <end position="185"/>
    </location>
</feature>
<feature type="chain" id="PRO_5007097016" evidence="2">
    <location>
        <begin position="35"/>
        <end position="309"/>
    </location>
</feature>
<evidence type="ECO:0000256" key="2">
    <source>
        <dbReference type="SAM" id="SignalP"/>
    </source>
</evidence>
<evidence type="ECO:0000256" key="1">
    <source>
        <dbReference type="SAM" id="MobiDB-lite"/>
    </source>
</evidence>
<accession>A0A101HRA6</accession>
<dbReference type="Proteomes" id="UP000054705">
    <property type="component" value="Unassembled WGS sequence"/>
</dbReference>
<proteinExistence type="predicted"/>
<reference evidence="5" key="1">
    <citation type="journal article" date="2015" name="MBio">
        <title>Genome-Resolved Metagenomic Analysis Reveals Roles for Candidate Phyla and Other Microbial Community Members in Biogeochemical Transformations in Oil Reservoirs.</title>
        <authorList>
            <person name="Hu P."/>
            <person name="Tom L."/>
            <person name="Singh A."/>
            <person name="Thomas B.C."/>
            <person name="Baker B.J."/>
            <person name="Piceno Y.M."/>
            <person name="Andersen G.L."/>
            <person name="Banfield J.F."/>
        </authorList>
    </citation>
    <scope>NUCLEOTIDE SEQUENCE [LARGE SCALE GENOMIC DNA]</scope>
</reference>
<dbReference type="Pfam" id="PF00188">
    <property type="entry name" value="CAP"/>
    <property type="match status" value="2"/>
</dbReference>
<dbReference type="EMBL" id="LGGS01000143">
    <property type="protein sequence ID" value="KUK81563.1"/>
    <property type="molecule type" value="Genomic_DNA"/>
</dbReference>
<dbReference type="InterPro" id="IPR014044">
    <property type="entry name" value="CAP_dom"/>
</dbReference>
<dbReference type="CDD" id="cd05379">
    <property type="entry name" value="CAP_bacterial"/>
    <property type="match status" value="2"/>
</dbReference>
<dbReference type="Gene3D" id="3.40.33.10">
    <property type="entry name" value="CAP"/>
    <property type="match status" value="2"/>
</dbReference>
<dbReference type="InterPro" id="IPR014258">
    <property type="entry name" value="CAP_domain_YkwD-like"/>
</dbReference>
<dbReference type="AlphaFoldDB" id="A0A101HRA6"/>
<gene>
    <name evidence="4" type="ORF">XD97_0621</name>
</gene>